<keyword evidence="6 11" id="KW-0812">Transmembrane</keyword>
<keyword evidence="8 11" id="KW-1133">Transmembrane helix</keyword>
<comment type="subcellular location">
    <subcellularLocation>
        <location evidence="1">Cell inner membrane</location>
        <topology evidence="1">Single-pass membrane protein</topology>
        <orientation evidence="1">Periplasmic side</orientation>
    </subcellularLocation>
</comment>
<proteinExistence type="inferred from homology"/>
<accession>A0ABX7Q3Z0</accession>
<keyword evidence="5" id="KW-0997">Cell inner membrane</keyword>
<evidence type="ECO:0000256" key="3">
    <source>
        <dbReference type="ARBA" id="ARBA00022448"/>
    </source>
</evidence>
<keyword evidence="7" id="KW-0653">Protein transport</keyword>
<evidence type="ECO:0000256" key="1">
    <source>
        <dbReference type="ARBA" id="ARBA00004383"/>
    </source>
</evidence>
<sequence length="297" mass="33109">MHDNYVEKSFLYLVALSLALHAGVFALIVLFPESKPVLRQEPIMIDLEDLPDLSTLPSPEAKGRPARHQAEQARRVPQETAPRGERERDRIASVPPSARTLPQRPSAPSPPAAKSPRQSNEDAAVTKDREGEVPAREAPSGSGILRPRATTDAPGLDQLMPSAQRLAKVEESYRKKYRDEVAEGDTKFLDTDDIQFGSFLRRFENAIYGVWRYPQEAARLGVEGVTPVKITFNRSGAIVKYEILQSSGSRILDDEVLRTLRMVGPVGPFPRGYQKDTFNLIAFFQYGIVRGVSRSLR</sequence>
<dbReference type="Pfam" id="PF03544">
    <property type="entry name" value="TonB_C"/>
    <property type="match status" value="1"/>
</dbReference>
<keyword evidence="14" id="KW-1185">Reference proteome</keyword>
<name>A0ABX7Q3Z0_9BACT</name>
<organism evidence="13 14">
    <name type="scientific">Geobacter benzoatilyticus</name>
    <dbReference type="NCBI Taxonomy" id="2815309"/>
    <lineage>
        <taxon>Bacteria</taxon>
        <taxon>Pseudomonadati</taxon>
        <taxon>Thermodesulfobacteriota</taxon>
        <taxon>Desulfuromonadia</taxon>
        <taxon>Geobacterales</taxon>
        <taxon>Geobacteraceae</taxon>
        <taxon>Geobacter</taxon>
    </lineage>
</organism>
<evidence type="ECO:0000256" key="9">
    <source>
        <dbReference type="ARBA" id="ARBA00023136"/>
    </source>
</evidence>
<evidence type="ECO:0000256" key="10">
    <source>
        <dbReference type="SAM" id="MobiDB-lite"/>
    </source>
</evidence>
<dbReference type="NCBIfam" id="TIGR01352">
    <property type="entry name" value="tonB_Cterm"/>
    <property type="match status" value="1"/>
</dbReference>
<keyword evidence="4" id="KW-1003">Cell membrane</keyword>
<dbReference type="EMBL" id="CP071382">
    <property type="protein sequence ID" value="QSV45690.1"/>
    <property type="molecule type" value="Genomic_DNA"/>
</dbReference>
<evidence type="ECO:0000256" key="4">
    <source>
        <dbReference type="ARBA" id="ARBA00022475"/>
    </source>
</evidence>
<dbReference type="PANTHER" id="PTHR33446">
    <property type="entry name" value="PROTEIN TONB-RELATED"/>
    <property type="match status" value="1"/>
</dbReference>
<evidence type="ECO:0000256" key="8">
    <source>
        <dbReference type="ARBA" id="ARBA00022989"/>
    </source>
</evidence>
<evidence type="ECO:0000256" key="11">
    <source>
        <dbReference type="SAM" id="Phobius"/>
    </source>
</evidence>
<keyword evidence="9 11" id="KW-0472">Membrane</keyword>
<reference evidence="13 14" key="1">
    <citation type="submission" date="2021-03" db="EMBL/GenBank/DDBJ databases">
        <title>Geobacter metallireducens gen. nov. sp. nov., a microorganism capable of coupling the complete oxidation of organic compounds to the reduction of iron and other metals.</title>
        <authorList>
            <person name="Li Y."/>
        </authorList>
    </citation>
    <scope>NUCLEOTIDE SEQUENCE [LARGE SCALE GENOMIC DNA]</scope>
    <source>
        <strain evidence="13 14">Jerry-YX</strain>
    </source>
</reference>
<dbReference type="InterPro" id="IPR006260">
    <property type="entry name" value="TonB/TolA_C"/>
</dbReference>
<evidence type="ECO:0000256" key="2">
    <source>
        <dbReference type="ARBA" id="ARBA00006555"/>
    </source>
</evidence>
<dbReference type="PROSITE" id="PS52015">
    <property type="entry name" value="TONB_CTD"/>
    <property type="match status" value="1"/>
</dbReference>
<dbReference type="InterPro" id="IPR037682">
    <property type="entry name" value="TonB_C"/>
</dbReference>
<protein>
    <submittedName>
        <fullName evidence="13">Energy transducer TonB</fullName>
    </submittedName>
</protein>
<feature type="domain" description="TonB C-terminal" evidence="12">
    <location>
        <begin position="198"/>
        <end position="293"/>
    </location>
</feature>
<feature type="region of interest" description="Disordered" evidence="10">
    <location>
        <begin position="50"/>
        <end position="157"/>
    </location>
</feature>
<dbReference type="InterPro" id="IPR051045">
    <property type="entry name" value="TonB-dependent_transducer"/>
</dbReference>
<keyword evidence="3" id="KW-0813">Transport</keyword>
<gene>
    <name evidence="13" type="ORF">JZM60_16525</name>
</gene>
<evidence type="ECO:0000256" key="5">
    <source>
        <dbReference type="ARBA" id="ARBA00022519"/>
    </source>
</evidence>
<evidence type="ECO:0000313" key="14">
    <source>
        <dbReference type="Proteomes" id="UP000663651"/>
    </source>
</evidence>
<dbReference type="RefSeq" id="WP_207163481.1">
    <property type="nucleotide sequence ID" value="NZ_CP071382.1"/>
</dbReference>
<feature type="transmembrane region" description="Helical" evidence="11">
    <location>
        <begin position="12"/>
        <end position="31"/>
    </location>
</feature>
<evidence type="ECO:0000259" key="12">
    <source>
        <dbReference type="PROSITE" id="PS52015"/>
    </source>
</evidence>
<comment type="similarity">
    <text evidence="2">Belongs to the TonB family.</text>
</comment>
<feature type="compositionally biased region" description="Basic and acidic residues" evidence="10">
    <location>
        <begin position="124"/>
        <end position="135"/>
    </location>
</feature>
<dbReference type="SUPFAM" id="SSF74653">
    <property type="entry name" value="TolA/TonB C-terminal domain"/>
    <property type="match status" value="1"/>
</dbReference>
<evidence type="ECO:0000313" key="13">
    <source>
        <dbReference type="EMBL" id="QSV45690.1"/>
    </source>
</evidence>
<dbReference type="Gene3D" id="3.30.1150.10">
    <property type="match status" value="1"/>
</dbReference>
<feature type="compositionally biased region" description="Basic and acidic residues" evidence="10">
    <location>
        <begin position="68"/>
        <end position="91"/>
    </location>
</feature>
<dbReference type="Proteomes" id="UP000663651">
    <property type="component" value="Chromosome"/>
</dbReference>
<dbReference type="PANTHER" id="PTHR33446:SF2">
    <property type="entry name" value="PROTEIN TONB"/>
    <property type="match status" value="1"/>
</dbReference>
<evidence type="ECO:0000256" key="7">
    <source>
        <dbReference type="ARBA" id="ARBA00022927"/>
    </source>
</evidence>
<evidence type="ECO:0000256" key="6">
    <source>
        <dbReference type="ARBA" id="ARBA00022692"/>
    </source>
</evidence>